<sequence>MLSEEKTHITHINDGFDFLGLTIGSTKENCSLNRARPMTV</sequence>
<protein>
    <submittedName>
        <fullName evidence="1">Uncharacterized protein</fullName>
    </submittedName>
</protein>
<evidence type="ECO:0000313" key="1">
    <source>
        <dbReference type="EMBL" id="GEK16171.1"/>
    </source>
</evidence>
<gene>
    <name evidence="1" type="ORF">AFI02nite_42070</name>
</gene>
<reference evidence="1 2" key="1">
    <citation type="submission" date="2019-07" db="EMBL/GenBank/DDBJ databases">
        <title>Whole genome shotgun sequence of Aliivibrio fischeri NBRC 101058.</title>
        <authorList>
            <person name="Hosoyama A."/>
            <person name="Uohara A."/>
            <person name="Ohji S."/>
            <person name="Ichikawa N."/>
        </authorList>
    </citation>
    <scope>NUCLEOTIDE SEQUENCE [LARGE SCALE GENOMIC DNA]</scope>
    <source>
        <strain evidence="1 2">NBRC 101058</strain>
    </source>
</reference>
<organism evidence="1 2">
    <name type="scientific">Aliivibrio fischeri</name>
    <name type="common">Vibrio fischeri</name>
    <dbReference type="NCBI Taxonomy" id="668"/>
    <lineage>
        <taxon>Bacteria</taxon>
        <taxon>Pseudomonadati</taxon>
        <taxon>Pseudomonadota</taxon>
        <taxon>Gammaproteobacteria</taxon>
        <taxon>Vibrionales</taxon>
        <taxon>Vibrionaceae</taxon>
        <taxon>Aliivibrio</taxon>
    </lineage>
</organism>
<comment type="caution">
    <text evidence="1">The sequence shown here is derived from an EMBL/GenBank/DDBJ whole genome shotgun (WGS) entry which is preliminary data.</text>
</comment>
<dbReference type="Proteomes" id="UP000321787">
    <property type="component" value="Unassembled WGS sequence"/>
</dbReference>
<accession>A0A510URS4</accession>
<proteinExistence type="predicted"/>
<evidence type="ECO:0000313" key="2">
    <source>
        <dbReference type="Proteomes" id="UP000321787"/>
    </source>
</evidence>
<dbReference type="EMBL" id="BJTZ01000083">
    <property type="protein sequence ID" value="GEK16171.1"/>
    <property type="molecule type" value="Genomic_DNA"/>
</dbReference>
<dbReference type="AlphaFoldDB" id="A0A510URS4"/>
<name>A0A510URS4_ALIFS</name>